<protein>
    <recommendedName>
        <fullName evidence="2">HVO-A0261-like N-terminal domain-containing protein</fullName>
    </recommendedName>
</protein>
<evidence type="ECO:0000313" key="3">
    <source>
        <dbReference type="EMBL" id="TSD15918.1"/>
    </source>
</evidence>
<evidence type="ECO:0000313" key="4">
    <source>
        <dbReference type="Proteomes" id="UP000319894"/>
    </source>
</evidence>
<organism evidence="3 4">
    <name type="scientific">Haloglomus irregulare</name>
    <dbReference type="NCBI Taxonomy" id="2234134"/>
    <lineage>
        <taxon>Archaea</taxon>
        <taxon>Methanobacteriati</taxon>
        <taxon>Methanobacteriota</taxon>
        <taxon>Stenosarchaea group</taxon>
        <taxon>Halobacteria</taxon>
        <taxon>Halobacteriales</taxon>
        <taxon>Natronomonadaceae</taxon>
        <taxon>Haloglomus</taxon>
    </lineage>
</organism>
<dbReference type="Proteomes" id="UP000319894">
    <property type="component" value="Unassembled WGS sequence"/>
</dbReference>
<sequence length="212" mass="23587">MVDAFEAISFLTRSENRVAVLEQLAAGRHTQLELVDETGVSDVMIGRILEDFTERGWAVESGSGYETTRLGDLVADDYARLRDSMDLSCRFGPVRAYLPIEAMEFDLRHLADARISDPDTHDVMRAVDRWLGLIEESDRIIGTAYAGSALTAEATLEAVRDGQTFEMVMVRPLYDEVRGAPSRGPLPRPVTRRGDDVSRTGRNGHQLGHRPL</sequence>
<dbReference type="AlphaFoldDB" id="A0A554NEZ6"/>
<dbReference type="InParanoid" id="A0A554NEZ6"/>
<name>A0A554NEZ6_9EURY</name>
<evidence type="ECO:0000259" key="2">
    <source>
        <dbReference type="Pfam" id="PF25213"/>
    </source>
</evidence>
<proteinExistence type="predicted"/>
<dbReference type="InterPro" id="IPR057527">
    <property type="entry name" value="HVO_A0261-like_N"/>
</dbReference>
<evidence type="ECO:0000256" key="1">
    <source>
        <dbReference type="SAM" id="MobiDB-lite"/>
    </source>
</evidence>
<comment type="caution">
    <text evidence="3">The sequence shown here is derived from an EMBL/GenBank/DDBJ whole genome shotgun (WGS) entry which is preliminary data.</text>
</comment>
<dbReference type="Pfam" id="PF25213">
    <property type="entry name" value="HVO_A0261_N"/>
    <property type="match status" value="1"/>
</dbReference>
<reference evidence="3 4" key="1">
    <citation type="submission" date="2018-06" db="EMBL/GenBank/DDBJ databases">
        <title>Natronomonas sp. F16-60 a new haloarchaeon isolated from a solar saltern of Isla Cristina, Huelva, Spain.</title>
        <authorList>
            <person name="Duran-Viseras A."/>
            <person name="Sanchez-Porro C."/>
            <person name="Ventosa A."/>
        </authorList>
    </citation>
    <scope>NUCLEOTIDE SEQUENCE [LARGE SCALE GENOMIC DNA]</scope>
    <source>
        <strain evidence="3 4">F16-60</strain>
    </source>
</reference>
<dbReference type="RefSeq" id="WP_144260394.1">
    <property type="nucleotide sequence ID" value="NZ_QMDX01000001.1"/>
</dbReference>
<feature type="region of interest" description="Disordered" evidence="1">
    <location>
        <begin position="178"/>
        <end position="212"/>
    </location>
</feature>
<dbReference type="EMBL" id="QMDX01000001">
    <property type="protein sequence ID" value="TSD15918.1"/>
    <property type="molecule type" value="Genomic_DNA"/>
</dbReference>
<keyword evidence="4" id="KW-1185">Reference proteome</keyword>
<feature type="domain" description="HVO-A0261-like N-terminal" evidence="2">
    <location>
        <begin position="6"/>
        <end position="87"/>
    </location>
</feature>
<accession>A0A554NEZ6</accession>
<gene>
    <name evidence="3" type="ORF">DP107_01680</name>
</gene>
<dbReference type="OrthoDB" id="330490at2157"/>